<dbReference type="Proteomes" id="UP000749471">
    <property type="component" value="Unassembled WGS sequence"/>
</dbReference>
<proteinExistence type="predicted"/>
<keyword evidence="1" id="KW-0732">Signal</keyword>
<comment type="caution">
    <text evidence="2">The sequence shown here is derived from an EMBL/GenBank/DDBJ whole genome shotgun (WGS) entry which is preliminary data.</text>
</comment>
<sequence length="121" mass="13572">MINKLINLFLRRIYIMLKNNKKVFFSLLATTLLASSVGHAEGFNIKNISDFSLCNKSQPKECAINFDYSKNNGDTTNSNCKSNILQMINGQFDKSDILNNICKPGENTNTCKLGLINNNCK</sequence>
<feature type="chain" id="PRO_5045246364" evidence="1">
    <location>
        <begin position="41"/>
        <end position="121"/>
    </location>
</feature>
<protein>
    <submittedName>
        <fullName evidence="2">Uncharacterized protein</fullName>
    </submittedName>
</protein>
<dbReference type="EMBL" id="JAHLPM010000013">
    <property type="protein sequence ID" value="MBU5439263.1"/>
    <property type="molecule type" value="Genomic_DNA"/>
</dbReference>
<keyword evidence="3" id="KW-1185">Reference proteome</keyword>
<gene>
    <name evidence="2" type="ORF">KQI42_14665</name>
</gene>
<reference evidence="2 3" key="1">
    <citation type="submission" date="2021-06" db="EMBL/GenBank/DDBJ databases">
        <authorList>
            <person name="Sun Q."/>
            <person name="Li D."/>
        </authorList>
    </citation>
    <scope>NUCLEOTIDE SEQUENCE [LARGE SCALE GENOMIC DNA]</scope>
    <source>
        <strain evidence="2 3">MSJ-40</strain>
    </source>
</reference>
<dbReference type="RefSeq" id="WP_216520971.1">
    <property type="nucleotide sequence ID" value="NZ_JAHLPM010000013.1"/>
</dbReference>
<evidence type="ECO:0000313" key="2">
    <source>
        <dbReference type="EMBL" id="MBU5439263.1"/>
    </source>
</evidence>
<organism evidence="2 3">
    <name type="scientific">Tissierella simiarum</name>
    <dbReference type="NCBI Taxonomy" id="2841534"/>
    <lineage>
        <taxon>Bacteria</taxon>
        <taxon>Bacillati</taxon>
        <taxon>Bacillota</taxon>
        <taxon>Tissierellia</taxon>
        <taxon>Tissierellales</taxon>
        <taxon>Tissierellaceae</taxon>
        <taxon>Tissierella</taxon>
    </lineage>
</organism>
<feature type="signal peptide" evidence="1">
    <location>
        <begin position="1"/>
        <end position="40"/>
    </location>
</feature>
<evidence type="ECO:0000256" key="1">
    <source>
        <dbReference type="SAM" id="SignalP"/>
    </source>
</evidence>
<accession>A0ABS6E8M3</accession>
<name>A0ABS6E8M3_9FIRM</name>
<evidence type="ECO:0000313" key="3">
    <source>
        <dbReference type="Proteomes" id="UP000749471"/>
    </source>
</evidence>